<evidence type="ECO:0000256" key="5">
    <source>
        <dbReference type="SAM" id="Phobius"/>
    </source>
</evidence>
<evidence type="ECO:0000313" key="8">
    <source>
        <dbReference type="Proteomes" id="UP000237040"/>
    </source>
</evidence>
<dbReference type="GO" id="GO:0006508">
    <property type="term" value="P:proteolysis"/>
    <property type="evidence" value="ECO:0007669"/>
    <property type="project" value="UniProtKB-KW"/>
</dbReference>
<dbReference type="InterPro" id="IPR004635">
    <property type="entry name" value="Pept_S49_SppA"/>
</dbReference>
<accession>A0A2J6WEX0</accession>
<keyword evidence="5" id="KW-0472">Membrane</keyword>
<keyword evidence="3" id="KW-0378">Hydrolase</keyword>
<dbReference type="EMBL" id="PNIL01000030">
    <property type="protein sequence ID" value="PMP68007.1"/>
    <property type="molecule type" value="Genomic_DNA"/>
</dbReference>
<dbReference type="InterPro" id="IPR002142">
    <property type="entry name" value="Peptidase_S49"/>
</dbReference>
<dbReference type="PANTHER" id="PTHR42987">
    <property type="entry name" value="PEPTIDASE S49"/>
    <property type="match status" value="1"/>
</dbReference>
<evidence type="ECO:0000313" key="7">
    <source>
        <dbReference type="EMBL" id="PMP68007.1"/>
    </source>
</evidence>
<proteinExistence type="inferred from homology"/>
<dbReference type="Gene3D" id="6.20.330.10">
    <property type="match status" value="1"/>
</dbReference>
<evidence type="ECO:0000256" key="2">
    <source>
        <dbReference type="ARBA" id="ARBA00022670"/>
    </source>
</evidence>
<comment type="similarity">
    <text evidence="1">Belongs to the peptidase S49 family.</text>
</comment>
<dbReference type="AlphaFoldDB" id="A0A2J6WEX0"/>
<evidence type="ECO:0000256" key="1">
    <source>
        <dbReference type="ARBA" id="ARBA00008683"/>
    </source>
</evidence>
<evidence type="ECO:0000256" key="3">
    <source>
        <dbReference type="ARBA" id="ARBA00022801"/>
    </source>
</evidence>
<dbReference type="RefSeq" id="WP_416084853.1">
    <property type="nucleotide sequence ID" value="NZ_JBNARP010000005.1"/>
</dbReference>
<protein>
    <submittedName>
        <fullName evidence="7">Signal peptide peptidase SppA</fullName>
    </submittedName>
</protein>
<feature type="transmembrane region" description="Helical" evidence="5">
    <location>
        <begin position="7"/>
        <end position="24"/>
    </location>
</feature>
<dbReference type="InterPro" id="IPR047272">
    <property type="entry name" value="S49_SppA_C"/>
</dbReference>
<dbReference type="GO" id="GO:0008236">
    <property type="term" value="F:serine-type peptidase activity"/>
    <property type="evidence" value="ECO:0007669"/>
    <property type="project" value="UniProtKB-KW"/>
</dbReference>
<dbReference type="Pfam" id="PF01343">
    <property type="entry name" value="Peptidase_S49"/>
    <property type="match status" value="1"/>
</dbReference>
<dbReference type="CDD" id="cd07023">
    <property type="entry name" value="S49_Sppa_N_C"/>
    <property type="match status" value="1"/>
</dbReference>
<organism evidence="7 8">
    <name type="scientific">Caldisericum exile</name>
    <dbReference type="NCBI Taxonomy" id="693075"/>
    <lineage>
        <taxon>Bacteria</taxon>
        <taxon>Pseudomonadati</taxon>
        <taxon>Caldisericota/Cryosericota group</taxon>
        <taxon>Caldisericota</taxon>
        <taxon>Caldisericia</taxon>
        <taxon>Caldisericales</taxon>
        <taxon>Caldisericaceae</taxon>
        <taxon>Caldisericum</taxon>
    </lineage>
</organism>
<dbReference type="Proteomes" id="UP000237040">
    <property type="component" value="Unassembled WGS sequence"/>
</dbReference>
<comment type="caution">
    <text evidence="7">The sequence shown here is derived from an EMBL/GenBank/DDBJ whole genome shotgun (WGS) entry which is preliminary data.</text>
</comment>
<dbReference type="InterPro" id="IPR029045">
    <property type="entry name" value="ClpP/crotonase-like_dom_sf"/>
</dbReference>
<dbReference type="SUPFAM" id="SSF52096">
    <property type="entry name" value="ClpP/crotonase"/>
    <property type="match status" value="1"/>
</dbReference>
<gene>
    <name evidence="7" type="primary">sppA</name>
    <name evidence="7" type="ORF">C0189_02125</name>
</gene>
<keyword evidence="2" id="KW-0645">Protease</keyword>
<name>A0A2J6WEX0_9BACT</name>
<dbReference type="PANTHER" id="PTHR42987:SF4">
    <property type="entry name" value="PROTEASE SOHB-RELATED"/>
    <property type="match status" value="1"/>
</dbReference>
<evidence type="ECO:0000259" key="6">
    <source>
        <dbReference type="Pfam" id="PF01343"/>
    </source>
</evidence>
<evidence type="ECO:0000256" key="4">
    <source>
        <dbReference type="ARBA" id="ARBA00022825"/>
    </source>
</evidence>
<reference evidence="7 8" key="1">
    <citation type="submission" date="2018-01" db="EMBL/GenBank/DDBJ databases">
        <title>Metagenomic assembled genomes from two thermal pools in the Uzon Caldera, Kamchatka, Russia.</title>
        <authorList>
            <person name="Wilkins L."/>
            <person name="Ettinger C."/>
        </authorList>
    </citation>
    <scope>NUCLEOTIDE SEQUENCE [LARGE SCALE GENOMIC DNA]</scope>
    <source>
        <strain evidence="7">ZAV-07</strain>
    </source>
</reference>
<feature type="domain" description="Peptidase S49" evidence="6">
    <location>
        <begin position="100"/>
        <end position="250"/>
    </location>
</feature>
<sequence>MKKKITLDILIFLFIVLFIYLVSFKNNITVKSGNFIAVVYLEGTIGEVGQNSFNSSDVKKIFGELRKNKPKGIILRISSPGGTVYETDQIYNLIKQFKIKNNIKIYVSMGEVCASGGYYIAMSSDKIFAEPLTETGSIGVIMNLLNYEELLKKVGINIITIKSGKFKDIGSPYRELTYDEKKMFEEIVNEMYEKFLNVVKENRVNLDEVNLRNLAQGQIYLGSKAYKLGLVDKIGTLDDTISELKKDLNLETIDVKEYRIQKSFLQSLFGETLDFLQHMKDPSQIIFEYKIN</sequence>
<dbReference type="Gene3D" id="3.90.226.10">
    <property type="entry name" value="2-enoyl-CoA Hydratase, Chain A, domain 1"/>
    <property type="match status" value="1"/>
</dbReference>
<dbReference type="NCBIfam" id="TIGR00706">
    <property type="entry name" value="SppA_dom"/>
    <property type="match status" value="1"/>
</dbReference>
<keyword evidence="5" id="KW-0812">Transmembrane</keyword>
<keyword evidence="5" id="KW-1133">Transmembrane helix</keyword>
<keyword evidence="4" id="KW-0720">Serine protease</keyword>